<evidence type="ECO:0000313" key="2">
    <source>
        <dbReference type="Proteomes" id="UP000198409"/>
    </source>
</evidence>
<gene>
    <name evidence="1" type="ORF">SAMN06265378_11930</name>
</gene>
<protein>
    <submittedName>
        <fullName evidence="1">Uncharacterized protein</fullName>
    </submittedName>
</protein>
<dbReference type="EMBL" id="FZNM01000019">
    <property type="protein sequence ID" value="SNR71130.1"/>
    <property type="molecule type" value="Genomic_DNA"/>
</dbReference>
<evidence type="ECO:0000313" key="1">
    <source>
        <dbReference type="EMBL" id="SNR71130.1"/>
    </source>
</evidence>
<dbReference type="RefSeq" id="WP_089389342.1">
    <property type="nucleotide sequence ID" value="NZ_FZNM01000019.1"/>
</dbReference>
<sequence length="70" mass="7982">MEKQSGAKGKGKRLFVRAIAEIIDTRTGQLVGAQYQWNTGERRLEWFGDKVADYRLRPLEVKAGPPISRH</sequence>
<proteinExistence type="predicted"/>
<reference evidence="2" key="1">
    <citation type="submission" date="2017-06" db="EMBL/GenBank/DDBJ databases">
        <authorList>
            <person name="Varghese N."/>
            <person name="Submissions S."/>
        </authorList>
    </citation>
    <scope>NUCLEOTIDE SEQUENCE [LARGE SCALE GENOMIC DNA]</scope>
    <source>
        <strain evidence="2">DSM 26170</strain>
    </source>
</reference>
<name>A0A238YJA2_9RHOB</name>
<dbReference type="Proteomes" id="UP000198409">
    <property type="component" value="Unassembled WGS sequence"/>
</dbReference>
<accession>A0A238YJA2</accession>
<dbReference type="AlphaFoldDB" id="A0A238YJA2"/>
<organism evidence="1 2">
    <name type="scientific">Paracoccus sediminis</name>
    <dbReference type="NCBI Taxonomy" id="1214787"/>
    <lineage>
        <taxon>Bacteria</taxon>
        <taxon>Pseudomonadati</taxon>
        <taxon>Pseudomonadota</taxon>
        <taxon>Alphaproteobacteria</taxon>
        <taxon>Rhodobacterales</taxon>
        <taxon>Paracoccaceae</taxon>
        <taxon>Paracoccus</taxon>
    </lineage>
</organism>